<comment type="caution">
    <text evidence="8">The sequence shown here is derived from an EMBL/GenBank/DDBJ whole genome shotgun (WGS) entry which is preliminary data.</text>
</comment>
<keyword evidence="4" id="KW-0418">Kinase</keyword>
<evidence type="ECO:0000256" key="3">
    <source>
        <dbReference type="ARBA" id="ARBA00022741"/>
    </source>
</evidence>
<evidence type="ECO:0000256" key="2">
    <source>
        <dbReference type="ARBA" id="ARBA00022679"/>
    </source>
</evidence>
<keyword evidence="3 6" id="KW-0547">Nucleotide-binding</keyword>
<dbReference type="Pfam" id="PF00069">
    <property type="entry name" value="Pkinase"/>
    <property type="match status" value="2"/>
</dbReference>
<reference evidence="8" key="1">
    <citation type="submission" date="2022-07" db="EMBL/GenBank/DDBJ databases">
        <title>Taxonomy of Aspergillus series Nigri: significant species reduction supported by multi-species coalescent approaches.</title>
        <authorList>
            <person name="Bian C."/>
            <person name="Kusuya Y."/>
            <person name="Sklenar F."/>
            <person name="D'hooge E."/>
            <person name="Yaguchi T."/>
            <person name="Takahashi H."/>
            <person name="Hubka V."/>
        </authorList>
    </citation>
    <scope>NUCLEOTIDE SEQUENCE</scope>
    <source>
        <strain evidence="8">CBS 733.88</strain>
    </source>
</reference>
<evidence type="ECO:0000313" key="8">
    <source>
        <dbReference type="EMBL" id="GKZ18991.1"/>
    </source>
</evidence>
<evidence type="ECO:0000259" key="7">
    <source>
        <dbReference type="PROSITE" id="PS50011"/>
    </source>
</evidence>
<protein>
    <recommendedName>
        <fullName evidence="7">Protein kinase domain-containing protein</fullName>
    </recommendedName>
</protein>
<dbReference type="Proteomes" id="UP001143548">
    <property type="component" value="Unassembled WGS sequence"/>
</dbReference>
<dbReference type="PANTHER" id="PTHR45646:SF11">
    <property type="entry name" value="SERINE_THREONINE-PROTEIN KINASE DOA"/>
    <property type="match status" value="1"/>
</dbReference>
<keyword evidence="5 6" id="KW-0067">ATP-binding</keyword>
<keyword evidence="1" id="KW-0723">Serine/threonine-protein kinase</keyword>
<dbReference type="AlphaFoldDB" id="A0A9W5YNK0"/>
<proteinExistence type="predicted"/>
<evidence type="ECO:0000256" key="1">
    <source>
        <dbReference type="ARBA" id="ARBA00022527"/>
    </source>
</evidence>
<organism evidence="8 9">
    <name type="scientific">Aspergillus brasiliensis</name>
    <dbReference type="NCBI Taxonomy" id="319629"/>
    <lineage>
        <taxon>Eukaryota</taxon>
        <taxon>Fungi</taxon>
        <taxon>Dikarya</taxon>
        <taxon>Ascomycota</taxon>
        <taxon>Pezizomycotina</taxon>
        <taxon>Eurotiomycetes</taxon>
        <taxon>Eurotiomycetidae</taxon>
        <taxon>Eurotiales</taxon>
        <taxon>Aspergillaceae</taxon>
        <taxon>Aspergillus</taxon>
        <taxon>Aspergillus subgen. Circumdati</taxon>
    </lineage>
</organism>
<evidence type="ECO:0000313" key="9">
    <source>
        <dbReference type="Proteomes" id="UP001143548"/>
    </source>
</evidence>
<keyword evidence="2" id="KW-0808">Transferase</keyword>
<dbReference type="PROSITE" id="PS00107">
    <property type="entry name" value="PROTEIN_KINASE_ATP"/>
    <property type="match status" value="1"/>
</dbReference>
<dbReference type="Gene3D" id="1.10.510.10">
    <property type="entry name" value="Transferase(Phosphotransferase) domain 1"/>
    <property type="match status" value="1"/>
</dbReference>
<dbReference type="SMART" id="SM00220">
    <property type="entry name" value="S_TKc"/>
    <property type="match status" value="1"/>
</dbReference>
<evidence type="ECO:0000256" key="5">
    <source>
        <dbReference type="ARBA" id="ARBA00022840"/>
    </source>
</evidence>
<dbReference type="GO" id="GO:0004674">
    <property type="term" value="F:protein serine/threonine kinase activity"/>
    <property type="evidence" value="ECO:0007669"/>
    <property type="project" value="UniProtKB-KW"/>
</dbReference>
<accession>A0A9W5YNK0</accession>
<dbReference type="EMBL" id="BROQ01000015">
    <property type="protein sequence ID" value="GKZ18991.1"/>
    <property type="molecule type" value="Genomic_DNA"/>
</dbReference>
<dbReference type="GO" id="GO:0005634">
    <property type="term" value="C:nucleus"/>
    <property type="evidence" value="ECO:0007669"/>
    <property type="project" value="TreeGrafter"/>
</dbReference>
<sequence length="394" mass="45378">MAAIQTLPDDAFGDFVRNSDEEEDIEMDVEPRRKYDMKSTSAALYPICLGEVLNGRYLIEHKIGYGGGSTVWMAHDIREKKDVALKVASLGEWAENEIRMQDEVRRSVQDASHYVTYIDTFELPRDKDHRHHVLVFPLMGPCVDYSYVVKMPVSTRMYAARQLLEALEKLHQAGIVHRDLSSQNCMWGMTSLDHLDRNEKYEILSRPMRQTIQNVDLWKKGELVQPLKVPENLLTEDFYLGDFALSKKVGESVTQRGYPPSVFCSPERLHGKDTGFACDMWSYTVVFSELYLKVPLFCSIADVTRYFGPLPEDWKGSCVFEGGLDSWYDQTQTPAAGSLEHCIAFLRPETDETERQHWITLMRKMFTYCPEERLTATQLLQDPSFRAIMDKYGC</sequence>
<dbReference type="GO" id="GO:0043484">
    <property type="term" value="P:regulation of RNA splicing"/>
    <property type="evidence" value="ECO:0007669"/>
    <property type="project" value="TreeGrafter"/>
</dbReference>
<dbReference type="InterPro" id="IPR011009">
    <property type="entry name" value="Kinase-like_dom_sf"/>
</dbReference>
<evidence type="ECO:0000256" key="4">
    <source>
        <dbReference type="ARBA" id="ARBA00022777"/>
    </source>
</evidence>
<dbReference type="InterPro" id="IPR000719">
    <property type="entry name" value="Prot_kinase_dom"/>
</dbReference>
<dbReference type="InterPro" id="IPR051175">
    <property type="entry name" value="CLK_kinases"/>
</dbReference>
<feature type="binding site" evidence="6">
    <location>
        <position position="86"/>
    </location>
    <ligand>
        <name>ATP</name>
        <dbReference type="ChEBI" id="CHEBI:30616"/>
    </ligand>
</feature>
<gene>
    <name evidence="8" type="ORF">AbraCBS73388_002748</name>
</gene>
<dbReference type="SUPFAM" id="SSF56112">
    <property type="entry name" value="Protein kinase-like (PK-like)"/>
    <property type="match status" value="1"/>
</dbReference>
<dbReference type="InterPro" id="IPR017441">
    <property type="entry name" value="Protein_kinase_ATP_BS"/>
</dbReference>
<dbReference type="GO" id="GO:0005524">
    <property type="term" value="F:ATP binding"/>
    <property type="evidence" value="ECO:0007669"/>
    <property type="project" value="UniProtKB-UniRule"/>
</dbReference>
<evidence type="ECO:0000256" key="6">
    <source>
        <dbReference type="PROSITE-ProRule" id="PRU10141"/>
    </source>
</evidence>
<name>A0A9W5YNK0_9EURO</name>
<dbReference type="PROSITE" id="PS50011">
    <property type="entry name" value="PROTEIN_KINASE_DOM"/>
    <property type="match status" value="1"/>
</dbReference>
<dbReference type="Gene3D" id="3.30.200.20">
    <property type="entry name" value="Phosphorylase Kinase, domain 1"/>
    <property type="match status" value="1"/>
</dbReference>
<dbReference type="PANTHER" id="PTHR45646">
    <property type="entry name" value="SERINE/THREONINE-PROTEIN KINASE DOA-RELATED"/>
    <property type="match status" value="1"/>
</dbReference>
<feature type="domain" description="Protein kinase" evidence="7">
    <location>
        <begin position="57"/>
        <end position="385"/>
    </location>
</feature>